<evidence type="ECO:0000313" key="3">
    <source>
        <dbReference type="Proteomes" id="UP000770661"/>
    </source>
</evidence>
<accession>A0A8J4Z3P8</accession>
<organism evidence="2 3">
    <name type="scientific">Chionoecetes opilio</name>
    <name type="common">Atlantic snow crab</name>
    <name type="synonym">Cancer opilio</name>
    <dbReference type="NCBI Taxonomy" id="41210"/>
    <lineage>
        <taxon>Eukaryota</taxon>
        <taxon>Metazoa</taxon>
        <taxon>Ecdysozoa</taxon>
        <taxon>Arthropoda</taxon>
        <taxon>Crustacea</taxon>
        <taxon>Multicrustacea</taxon>
        <taxon>Malacostraca</taxon>
        <taxon>Eumalacostraca</taxon>
        <taxon>Eucarida</taxon>
        <taxon>Decapoda</taxon>
        <taxon>Pleocyemata</taxon>
        <taxon>Brachyura</taxon>
        <taxon>Eubrachyura</taxon>
        <taxon>Majoidea</taxon>
        <taxon>Majidae</taxon>
        <taxon>Chionoecetes</taxon>
    </lineage>
</organism>
<sequence length="216" mass="22427">MAMSSMEGVLVEAEREVALCASAVLESVATGGDSVVVEKSGIDGAVSGSEGVVSGGKGGVRESEMITSVLEGGRRDEGESNEGCGVALKSILVAIEDLKRYFVSEVNELKSVVKKQKIEIRSLKCGGGGPSGVRGWTHARDVPGGVSEGDVSRATTKGVVPSKLQGIGGWKVVDHGGARPKESKINNNHVVCTNSFQVLSGLQEEDKEVRTVDDTS</sequence>
<feature type="region of interest" description="Disordered" evidence="1">
    <location>
        <begin position="131"/>
        <end position="153"/>
    </location>
</feature>
<evidence type="ECO:0000313" key="2">
    <source>
        <dbReference type="EMBL" id="KAG0729680.1"/>
    </source>
</evidence>
<keyword evidence="3" id="KW-1185">Reference proteome</keyword>
<reference evidence="2" key="1">
    <citation type="submission" date="2020-07" db="EMBL/GenBank/DDBJ databases">
        <title>The High-quality genome of the commercially important snow crab, Chionoecetes opilio.</title>
        <authorList>
            <person name="Jeong J.-H."/>
            <person name="Ryu S."/>
        </authorList>
    </citation>
    <scope>NUCLEOTIDE SEQUENCE</scope>
    <source>
        <strain evidence="2">MADBK_172401_WGS</strain>
        <tissue evidence="2">Digestive gland</tissue>
    </source>
</reference>
<dbReference type="AlphaFoldDB" id="A0A8J4Z3P8"/>
<evidence type="ECO:0000256" key="1">
    <source>
        <dbReference type="SAM" id="MobiDB-lite"/>
    </source>
</evidence>
<dbReference type="Proteomes" id="UP000770661">
    <property type="component" value="Unassembled WGS sequence"/>
</dbReference>
<comment type="caution">
    <text evidence="2">The sequence shown here is derived from an EMBL/GenBank/DDBJ whole genome shotgun (WGS) entry which is preliminary data.</text>
</comment>
<gene>
    <name evidence="2" type="ORF">GWK47_029846</name>
</gene>
<proteinExistence type="predicted"/>
<protein>
    <submittedName>
        <fullName evidence="2">Uncharacterized protein</fullName>
    </submittedName>
</protein>
<dbReference type="EMBL" id="JACEEZ010000962">
    <property type="protein sequence ID" value="KAG0729680.1"/>
    <property type="molecule type" value="Genomic_DNA"/>
</dbReference>
<name>A0A8J4Z3P8_CHIOP</name>